<evidence type="ECO:0000313" key="2">
    <source>
        <dbReference type="EMBL" id="KZO93751.1"/>
    </source>
</evidence>
<reference evidence="2 3" key="1">
    <citation type="journal article" date="2016" name="Mol. Biol. Evol.">
        <title>Comparative Genomics of Early-Diverging Mushroom-Forming Fungi Provides Insights into the Origins of Lignocellulose Decay Capabilities.</title>
        <authorList>
            <person name="Nagy L.G."/>
            <person name="Riley R."/>
            <person name="Tritt A."/>
            <person name="Adam C."/>
            <person name="Daum C."/>
            <person name="Floudas D."/>
            <person name="Sun H."/>
            <person name="Yadav J.S."/>
            <person name="Pangilinan J."/>
            <person name="Larsson K.H."/>
            <person name="Matsuura K."/>
            <person name="Barry K."/>
            <person name="Labutti K."/>
            <person name="Kuo R."/>
            <person name="Ohm R.A."/>
            <person name="Bhattacharya S.S."/>
            <person name="Shirouzu T."/>
            <person name="Yoshinaga Y."/>
            <person name="Martin F.M."/>
            <person name="Grigoriev I.V."/>
            <person name="Hibbett D.S."/>
        </authorList>
    </citation>
    <scope>NUCLEOTIDE SEQUENCE [LARGE SCALE GENOMIC DNA]</scope>
    <source>
        <strain evidence="2 3">TUFC12733</strain>
    </source>
</reference>
<protein>
    <recommendedName>
        <fullName evidence="4">CxC2-like cysteine cluster KDZ transposase-associated domain-containing protein</fullName>
    </recommendedName>
</protein>
<dbReference type="Pfam" id="PF18758">
    <property type="entry name" value="KDZ"/>
    <property type="match status" value="1"/>
</dbReference>
<evidence type="ECO:0000313" key="3">
    <source>
        <dbReference type="Proteomes" id="UP000076738"/>
    </source>
</evidence>
<feature type="non-terminal residue" evidence="2">
    <location>
        <position position="1"/>
    </location>
</feature>
<evidence type="ECO:0008006" key="4">
    <source>
        <dbReference type="Google" id="ProtNLM"/>
    </source>
</evidence>
<feature type="region of interest" description="Disordered" evidence="1">
    <location>
        <begin position="173"/>
        <end position="215"/>
    </location>
</feature>
<dbReference type="Proteomes" id="UP000076738">
    <property type="component" value="Unassembled WGS sequence"/>
</dbReference>
<feature type="compositionally biased region" description="Basic residues" evidence="1">
    <location>
        <begin position="179"/>
        <end position="194"/>
    </location>
</feature>
<dbReference type="InterPro" id="IPR040521">
    <property type="entry name" value="KDZ"/>
</dbReference>
<name>A0A167JNH6_CALVF</name>
<feature type="compositionally biased region" description="Basic and acidic residues" evidence="1">
    <location>
        <begin position="202"/>
        <end position="215"/>
    </location>
</feature>
<proteinExistence type="predicted"/>
<sequence>CLPGLARRMFMCQADGDSLTVHLVQQGYMPCSPELPRMAISLGIMQVLHHARVQAYVSHEAFARILCDLHGHFYKPYLRQQIAQAYDAYVLVMLELDKLVKHGFGHDTPHWRMQNSCSACEYRLEGEPELAHTKLVTCDGNNSSKRFFRAGHQDGRHFESDYILSPDFVDQFKSESRNKSKGKSKSKSKSKMRRSAPAQADPAHEEEPDDGHLCTDKWKTSHAQERPSHWMDGLDATGNFLCSCRHGMILCSADMLQSGELSKYPLACISKLMDVHGHGLAMGYDIGCDHAKTIARSTLGEQAQKLDFRMFVGAFHGYAHHRKCQLSYHPRFLMTAGLETFETNEWIFSKQNLTAHLFRYASPYHRHMTLHFFWARWDEDRRAGLADLLYKSYTNALDILQTTLPELRRVQADHHLNDDAIRNFIQEERDYFDELEHEPEGDDLVFKYMETLKELHAQRSVRRPSLCHEAETSSCSEKLGQFDKFINTTPDNFLLLSAKVQDMALTYDYNSVLRAQERLERLALRYEAQLAIDQRWTPEHPQWQEAEHALAHREYNLALDHLEGLVVQRLFEMEKLNLRGTGYAMRTSIAKAIQERSAAIRSALDKYNHMAILLVPPRPTLDFQEVIDMTFLSDFALLRYSRNDIRKRQWSDPLVRQAMTQWLLVRCAKEEIKRLNIEIRRLWTALHVEPKEMLQRIEQVQAEGNMLLAAEMSLRLVRRLEVDKHLRQRILMIFQLDGFSGDRSVGIRMGHYGQAPETMSMNMLPKPKVEIDEEWEDVADADGPEDDLDDDVLNEFDRMNEAFSKLGLP</sequence>
<dbReference type="PANTHER" id="PTHR33096:SF1">
    <property type="entry name" value="CXC1-LIKE CYSTEINE CLUSTER ASSOCIATED WITH KDZ TRANSPOSASES DOMAIN-CONTAINING PROTEIN"/>
    <property type="match status" value="1"/>
</dbReference>
<dbReference type="OrthoDB" id="2505969at2759"/>
<dbReference type="EMBL" id="KV417299">
    <property type="protein sequence ID" value="KZO93751.1"/>
    <property type="molecule type" value="Genomic_DNA"/>
</dbReference>
<gene>
    <name evidence="2" type="ORF">CALVIDRAFT_485477</name>
</gene>
<dbReference type="STRING" id="1330018.A0A167JNH6"/>
<evidence type="ECO:0000256" key="1">
    <source>
        <dbReference type="SAM" id="MobiDB-lite"/>
    </source>
</evidence>
<keyword evidence="3" id="KW-1185">Reference proteome</keyword>
<dbReference type="PANTHER" id="PTHR33096">
    <property type="entry name" value="CXC2 DOMAIN-CONTAINING PROTEIN"/>
    <property type="match status" value="1"/>
</dbReference>
<accession>A0A167JNH6</accession>
<organism evidence="2 3">
    <name type="scientific">Calocera viscosa (strain TUFC12733)</name>
    <dbReference type="NCBI Taxonomy" id="1330018"/>
    <lineage>
        <taxon>Eukaryota</taxon>
        <taxon>Fungi</taxon>
        <taxon>Dikarya</taxon>
        <taxon>Basidiomycota</taxon>
        <taxon>Agaricomycotina</taxon>
        <taxon>Dacrymycetes</taxon>
        <taxon>Dacrymycetales</taxon>
        <taxon>Dacrymycetaceae</taxon>
        <taxon>Calocera</taxon>
    </lineage>
</organism>
<dbReference type="AlphaFoldDB" id="A0A167JNH6"/>